<evidence type="ECO:0000256" key="1">
    <source>
        <dbReference type="ARBA" id="ARBA00001941"/>
    </source>
</evidence>
<dbReference type="Gene3D" id="3.20.20.370">
    <property type="entry name" value="Glycoside hydrolase/deacetylase"/>
    <property type="match status" value="2"/>
</dbReference>
<dbReference type="InterPro" id="IPR002509">
    <property type="entry name" value="NODB_dom"/>
</dbReference>
<keyword evidence="9" id="KW-1185">Reference proteome</keyword>
<keyword evidence="2" id="KW-0479">Metal-binding</keyword>
<dbReference type="Pfam" id="PF01522">
    <property type="entry name" value="Polysacc_deac_1"/>
    <property type="match status" value="1"/>
</dbReference>
<protein>
    <submittedName>
        <fullName evidence="8">Chitin deacetylase</fullName>
    </submittedName>
</protein>
<gene>
    <name evidence="8" type="primary">CDA2_11</name>
    <name evidence="8" type="ORF">BGZ70_007468</name>
</gene>
<dbReference type="Proteomes" id="UP000738359">
    <property type="component" value="Unassembled WGS sequence"/>
</dbReference>
<evidence type="ECO:0000313" key="9">
    <source>
        <dbReference type="Proteomes" id="UP000738359"/>
    </source>
</evidence>
<feature type="domain" description="NodB homology" evidence="7">
    <location>
        <begin position="53"/>
        <end position="204"/>
    </location>
</feature>
<dbReference type="PROSITE" id="PS51677">
    <property type="entry name" value="NODB"/>
    <property type="match status" value="1"/>
</dbReference>
<proteinExistence type="predicted"/>
<evidence type="ECO:0000313" key="8">
    <source>
        <dbReference type="EMBL" id="KAF9963365.1"/>
    </source>
</evidence>
<reference evidence="8" key="1">
    <citation type="journal article" date="2020" name="Fungal Divers.">
        <title>Resolving the Mortierellaceae phylogeny through synthesis of multi-gene phylogenetics and phylogenomics.</title>
        <authorList>
            <person name="Vandepol N."/>
            <person name="Liber J."/>
            <person name="Desiro A."/>
            <person name="Na H."/>
            <person name="Kennedy M."/>
            <person name="Barry K."/>
            <person name="Grigoriev I.V."/>
            <person name="Miller A.N."/>
            <person name="O'Donnell K."/>
            <person name="Stajich J.E."/>
            <person name="Bonito G."/>
        </authorList>
    </citation>
    <scope>NUCLEOTIDE SEQUENCE</scope>
    <source>
        <strain evidence="8">CK1249</strain>
    </source>
</reference>
<feature type="signal peptide" evidence="6">
    <location>
        <begin position="1"/>
        <end position="21"/>
    </location>
</feature>
<dbReference type="PANTHER" id="PTHR46471:SF2">
    <property type="entry name" value="CHITIN DEACETYLASE-RELATED"/>
    <property type="match status" value="1"/>
</dbReference>
<comment type="caution">
    <text evidence="8">The sequence shown here is derived from an EMBL/GenBank/DDBJ whole genome shotgun (WGS) entry which is preliminary data.</text>
</comment>
<evidence type="ECO:0000256" key="4">
    <source>
        <dbReference type="ARBA" id="ARBA00022801"/>
    </source>
</evidence>
<keyword evidence="5" id="KW-0119">Carbohydrate metabolism</keyword>
<keyword evidence="3 6" id="KW-0732">Signal</keyword>
<evidence type="ECO:0000256" key="3">
    <source>
        <dbReference type="ARBA" id="ARBA00022729"/>
    </source>
</evidence>
<dbReference type="AlphaFoldDB" id="A0A9P6M218"/>
<evidence type="ECO:0000256" key="2">
    <source>
        <dbReference type="ARBA" id="ARBA00022723"/>
    </source>
</evidence>
<dbReference type="InterPro" id="IPR011330">
    <property type="entry name" value="Glyco_hydro/deAcase_b/a-brl"/>
</dbReference>
<sequence>MVFISRLATAALLFTSLLVNSAPVLDPTSIGESLIHKRDDLSKSIITKCTVPGTLALTFDDGPYKFTEELLNTLKANNAKATFFVNGDNYAQIQNPIYSKLIQRAKNEGHQIASHTWDHKDLAELNNKDKILDEMNRRKSWQESYKLYKDLAKGKAGPIVLQHDVYEDTARTLAPKAIALLKGKFRLVTVGTCLGVPEENWYRS</sequence>
<dbReference type="EMBL" id="JAAAHY010000475">
    <property type="protein sequence ID" value="KAF9963365.1"/>
    <property type="molecule type" value="Genomic_DNA"/>
</dbReference>
<evidence type="ECO:0000259" key="7">
    <source>
        <dbReference type="PROSITE" id="PS51677"/>
    </source>
</evidence>
<keyword evidence="4" id="KW-0378">Hydrolase</keyword>
<name>A0A9P6M218_MORAP</name>
<evidence type="ECO:0000256" key="6">
    <source>
        <dbReference type="SAM" id="SignalP"/>
    </source>
</evidence>
<dbReference type="GO" id="GO:0046872">
    <property type="term" value="F:metal ion binding"/>
    <property type="evidence" value="ECO:0007669"/>
    <property type="project" value="UniProtKB-KW"/>
</dbReference>
<comment type="cofactor">
    <cofactor evidence="1">
        <name>Co(2+)</name>
        <dbReference type="ChEBI" id="CHEBI:48828"/>
    </cofactor>
</comment>
<dbReference type="GO" id="GO:0016810">
    <property type="term" value="F:hydrolase activity, acting on carbon-nitrogen (but not peptide) bonds"/>
    <property type="evidence" value="ECO:0007669"/>
    <property type="project" value="InterPro"/>
</dbReference>
<evidence type="ECO:0000256" key="5">
    <source>
        <dbReference type="ARBA" id="ARBA00023277"/>
    </source>
</evidence>
<organism evidence="8 9">
    <name type="scientific">Mortierella alpina</name>
    <name type="common">Oleaginous fungus</name>
    <name type="synonym">Mortierella renispora</name>
    <dbReference type="NCBI Taxonomy" id="64518"/>
    <lineage>
        <taxon>Eukaryota</taxon>
        <taxon>Fungi</taxon>
        <taxon>Fungi incertae sedis</taxon>
        <taxon>Mucoromycota</taxon>
        <taxon>Mortierellomycotina</taxon>
        <taxon>Mortierellomycetes</taxon>
        <taxon>Mortierellales</taxon>
        <taxon>Mortierellaceae</taxon>
        <taxon>Mortierella</taxon>
    </lineage>
</organism>
<dbReference type="GO" id="GO:0005975">
    <property type="term" value="P:carbohydrate metabolic process"/>
    <property type="evidence" value="ECO:0007669"/>
    <property type="project" value="InterPro"/>
</dbReference>
<accession>A0A9P6M218</accession>
<dbReference type="PANTHER" id="PTHR46471">
    <property type="entry name" value="CHITIN DEACETYLASE"/>
    <property type="match status" value="1"/>
</dbReference>
<dbReference type="SUPFAM" id="SSF88713">
    <property type="entry name" value="Glycoside hydrolase/deacetylase"/>
    <property type="match status" value="1"/>
</dbReference>
<feature type="chain" id="PRO_5040290091" evidence="6">
    <location>
        <begin position="22"/>
        <end position="204"/>
    </location>
</feature>
<dbReference type="OrthoDB" id="2125469at2759"/>